<dbReference type="EMBL" id="FQUU01000010">
    <property type="protein sequence ID" value="SHF41016.1"/>
    <property type="molecule type" value="Genomic_DNA"/>
</dbReference>
<evidence type="ECO:0000313" key="2">
    <source>
        <dbReference type="Proteomes" id="UP000184048"/>
    </source>
</evidence>
<accession>A0A1M5BEZ6</accession>
<organism evidence="1 2">
    <name type="scientific">Flavisolibacter ginsengisoli DSM 18119</name>
    <dbReference type="NCBI Taxonomy" id="1121884"/>
    <lineage>
        <taxon>Bacteria</taxon>
        <taxon>Pseudomonadati</taxon>
        <taxon>Bacteroidota</taxon>
        <taxon>Chitinophagia</taxon>
        <taxon>Chitinophagales</taxon>
        <taxon>Chitinophagaceae</taxon>
        <taxon>Flavisolibacter</taxon>
    </lineage>
</organism>
<name>A0A1M5BEZ6_9BACT</name>
<protein>
    <submittedName>
        <fullName evidence="1">Uncharacterized protein</fullName>
    </submittedName>
</protein>
<dbReference type="Proteomes" id="UP000184048">
    <property type="component" value="Unassembled WGS sequence"/>
</dbReference>
<sequence>MKVILSVLGFVLLTSFSGKKVDVLDGIWTGVYRADNVSERVLVRFDDQNGVELYNGEVEDSNKFTGTYELVGDTLLKFSYQTPDGKNFSMHGTVNKKRNYVDGTWEASDKLTGSFYLKKEKIEEMFVQP</sequence>
<reference evidence="1 2" key="1">
    <citation type="submission" date="2016-11" db="EMBL/GenBank/DDBJ databases">
        <authorList>
            <person name="Jaros S."/>
            <person name="Januszkiewicz K."/>
            <person name="Wedrychowicz H."/>
        </authorList>
    </citation>
    <scope>NUCLEOTIDE SEQUENCE [LARGE SCALE GENOMIC DNA]</scope>
    <source>
        <strain evidence="1 2">DSM 18119</strain>
    </source>
</reference>
<dbReference type="AlphaFoldDB" id="A0A1M5BEZ6"/>
<dbReference type="RefSeq" id="WP_072835722.1">
    <property type="nucleotide sequence ID" value="NZ_FQUU01000010.1"/>
</dbReference>
<keyword evidence="2" id="KW-1185">Reference proteome</keyword>
<evidence type="ECO:0000313" key="1">
    <source>
        <dbReference type="EMBL" id="SHF41016.1"/>
    </source>
</evidence>
<gene>
    <name evidence="1" type="ORF">SAMN02745131_02552</name>
</gene>
<dbReference type="STRING" id="1121884.SAMN02745131_02552"/>
<proteinExistence type="predicted"/>